<name>A0ABU4TCR9_9PSEU</name>
<dbReference type="EMBL" id="JAXAVW010000040">
    <property type="protein sequence ID" value="MDX8035989.1"/>
    <property type="molecule type" value="Genomic_DNA"/>
</dbReference>
<organism evidence="1 2">
    <name type="scientific">Lentzea miocenica</name>
    <dbReference type="NCBI Taxonomy" id="3095431"/>
    <lineage>
        <taxon>Bacteria</taxon>
        <taxon>Bacillati</taxon>
        <taxon>Actinomycetota</taxon>
        <taxon>Actinomycetes</taxon>
        <taxon>Pseudonocardiales</taxon>
        <taxon>Pseudonocardiaceae</taxon>
        <taxon>Lentzea</taxon>
    </lineage>
</organism>
<dbReference type="InterPro" id="IPR016181">
    <property type="entry name" value="Acyl_CoA_acyltransferase"/>
</dbReference>
<protein>
    <recommendedName>
        <fullName evidence="3">GNAT superfamily acetyltransferase</fullName>
    </recommendedName>
</protein>
<reference evidence="1 2" key="1">
    <citation type="submission" date="2023-11" db="EMBL/GenBank/DDBJ databases">
        <title>Lentzea sokolovensis, sp. nov., Lentzea kristufkii, sp. nov., and Lentzea miocenensis, sp. nov., rare actinobacteria from Sokolov Coal Basin, Miocene lacustrine sediment, Czech Republic.</title>
        <authorList>
            <person name="Lara A."/>
            <person name="Kotroba L."/>
            <person name="Nouioui I."/>
            <person name="Neumann-Schaal M."/>
            <person name="Mast Y."/>
            <person name="Chronakova A."/>
        </authorList>
    </citation>
    <scope>NUCLEOTIDE SEQUENCE [LARGE SCALE GENOMIC DNA]</scope>
    <source>
        <strain evidence="1 2">BCCO 10_0856</strain>
    </source>
</reference>
<dbReference type="RefSeq" id="WP_319971001.1">
    <property type="nucleotide sequence ID" value="NZ_JAXAVW010000040.1"/>
</dbReference>
<comment type="caution">
    <text evidence="1">The sequence shown here is derived from an EMBL/GenBank/DDBJ whole genome shotgun (WGS) entry which is preliminary data.</text>
</comment>
<dbReference type="PANTHER" id="PTHR41700:SF1">
    <property type="entry name" value="N-ACETYLTRANSFERASE DOMAIN-CONTAINING PROTEIN"/>
    <property type="match status" value="1"/>
</dbReference>
<evidence type="ECO:0000313" key="1">
    <source>
        <dbReference type="EMBL" id="MDX8035989.1"/>
    </source>
</evidence>
<gene>
    <name evidence="1" type="ORF">SK803_37825</name>
</gene>
<sequence length="254" mass="28134">MRFQVISDVPGIARVAGYYAEVWETTEDVLSTETLHCVRHAGGATIGAFDGDELVGATTGLFCPDGSVYSMIAAARTGVGYPLKLAQKKWAVELGARSMRWTYDPLVSRNARFNLVKLGAVVTEYTVDFYGPMRDGVNDGDESDRLTVRWDLTGSREAHESVPSGEITSMAPDGEPLARTDGERIWCRVPRDVVQVRKESAELAKQWRQAVRGVFVDAFEQGYVATSMSREGWYELERKKEAAQKEAAQKEAAR</sequence>
<evidence type="ECO:0000313" key="2">
    <source>
        <dbReference type="Proteomes" id="UP001285521"/>
    </source>
</evidence>
<keyword evidence="2" id="KW-1185">Reference proteome</keyword>
<dbReference type="Proteomes" id="UP001285521">
    <property type="component" value="Unassembled WGS sequence"/>
</dbReference>
<dbReference type="SUPFAM" id="SSF55729">
    <property type="entry name" value="Acyl-CoA N-acyltransferases (Nat)"/>
    <property type="match status" value="1"/>
</dbReference>
<dbReference type="PANTHER" id="PTHR41700">
    <property type="entry name" value="GCN5-RELATED N-ACETYLTRANSFERASE"/>
    <property type="match status" value="1"/>
</dbReference>
<accession>A0ABU4TCR9</accession>
<proteinExistence type="predicted"/>
<dbReference type="InterPro" id="IPR038764">
    <property type="entry name" value="GNAT_N_AcTrfase_prd"/>
</dbReference>
<evidence type="ECO:0008006" key="3">
    <source>
        <dbReference type="Google" id="ProtNLM"/>
    </source>
</evidence>